<proteinExistence type="predicted"/>
<accession>A0A1V8M1B6</accession>
<reference evidence="1 2" key="1">
    <citation type="submission" date="2015-12" db="EMBL/GenBank/DDBJ databases">
        <authorList>
            <person name="Shamseldin A."/>
            <person name="Moawad H."/>
            <person name="Abd El-Rahim W.M."/>
            <person name="Sadowsky M.J."/>
        </authorList>
    </citation>
    <scope>NUCLEOTIDE SEQUENCE [LARGE SCALE GENOMIC DNA]</scope>
    <source>
        <strain evidence="1 2">WF1</strain>
    </source>
</reference>
<dbReference type="InterPro" id="IPR050696">
    <property type="entry name" value="FtsA/MreB"/>
</dbReference>
<dbReference type="CDD" id="cd24049">
    <property type="entry name" value="ASKHA_NBD_PilM"/>
    <property type="match status" value="1"/>
</dbReference>
<dbReference type="OrthoDB" id="9773403at2"/>
<name>A0A1V8M1B6_9GAMM</name>
<dbReference type="AlphaFoldDB" id="A0A1V8M1B6"/>
<evidence type="ECO:0000313" key="2">
    <source>
        <dbReference type="Proteomes" id="UP000191980"/>
    </source>
</evidence>
<dbReference type="Gene3D" id="3.30.420.40">
    <property type="match status" value="2"/>
</dbReference>
<comment type="caution">
    <text evidence="1">The sequence shown here is derived from an EMBL/GenBank/DDBJ whole genome shotgun (WGS) entry which is preliminary data.</text>
</comment>
<organism evidence="1 2">
    <name type="scientific">Methyloprofundus sedimenti</name>
    <dbReference type="NCBI Taxonomy" id="1420851"/>
    <lineage>
        <taxon>Bacteria</taxon>
        <taxon>Pseudomonadati</taxon>
        <taxon>Pseudomonadota</taxon>
        <taxon>Gammaproteobacteria</taxon>
        <taxon>Methylococcales</taxon>
        <taxon>Methylococcaceae</taxon>
        <taxon>Methyloprofundus</taxon>
    </lineage>
</organism>
<dbReference type="NCBIfam" id="TIGR01175">
    <property type="entry name" value="pilM"/>
    <property type="match status" value="1"/>
</dbReference>
<keyword evidence="2" id="KW-1185">Reference proteome</keyword>
<dbReference type="InterPro" id="IPR005883">
    <property type="entry name" value="PilM"/>
</dbReference>
<dbReference type="InterPro" id="IPR043129">
    <property type="entry name" value="ATPase_NBD"/>
</dbReference>
<gene>
    <name evidence="1" type="ORF">AU255_17585</name>
</gene>
<dbReference type="Proteomes" id="UP000191980">
    <property type="component" value="Unassembled WGS sequence"/>
</dbReference>
<dbReference type="SUPFAM" id="SSF53067">
    <property type="entry name" value="Actin-like ATPase domain"/>
    <property type="match status" value="2"/>
</dbReference>
<dbReference type="Pfam" id="PF11104">
    <property type="entry name" value="PilM_2"/>
    <property type="match status" value="1"/>
</dbReference>
<dbReference type="Gene3D" id="3.30.1490.300">
    <property type="match status" value="1"/>
</dbReference>
<dbReference type="STRING" id="1420851.AU255_17585"/>
<sequence length="354" mass="38766">MKWFNRKHDHLLGVDISTAAVKILELSKTGSRYKVESYAVAPLTHDAVIDDNHIFNEEIIAEAIKAALKQSGTRTRHACVAISGSSVITKVITMSAHLSEDEMEEQIMVEADQYIPYSLDEVRLDFEVQHINEANSEMVDVLLAASRRENVDERVEVLEMAGLTASIVDVASFAMENSYALLKDQLPEDDAEQTVAIADIGATMTTLNILQDGRAIYTREQGFGGKQLTEEIQRRYGLSFEEAGLAKRHGGLPDNYNSDVLGPFKRALVQQVARSLQFFISSSANRSIDTVILAGGCASIPGIDKLIEEELGIPAFVANPFINMALSNKIKPQSLSNDAAAMMIACGLALRSFD</sequence>
<protein>
    <submittedName>
        <fullName evidence="1">Pilus assembly protein PilM</fullName>
    </submittedName>
</protein>
<dbReference type="EMBL" id="LPUF01000004">
    <property type="protein sequence ID" value="OQK15286.1"/>
    <property type="molecule type" value="Genomic_DNA"/>
</dbReference>
<dbReference type="PANTHER" id="PTHR32432">
    <property type="entry name" value="CELL DIVISION PROTEIN FTSA-RELATED"/>
    <property type="match status" value="1"/>
</dbReference>
<dbReference type="RefSeq" id="WP_080524238.1">
    <property type="nucleotide sequence ID" value="NZ_LPUF01000004.1"/>
</dbReference>
<dbReference type="PIRSF" id="PIRSF019169">
    <property type="entry name" value="PilM"/>
    <property type="match status" value="1"/>
</dbReference>
<dbReference type="PANTHER" id="PTHR32432:SF3">
    <property type="entry name" value="ETHANOLAMINE UTILIZATION PROTEIN EUTJ"/>
    <property type="match status" value="1"/>
</dbReference>
<evidence type="ECO:0000313" key="1">
    <source>
        <dbReference type="EMBL" id="OQK15286.1"/>
    </source>
</evidence>